<dbReference type="EMBL" id="JAMQKC010000007">
    <property type="protein sequence ID" value="MDC3417199.1"/>
    <property type="molecule type" value="Genomic_DNA"/>
</dbReference>
<sequence length="392" mass="46194">MLQALDKEGKSVIPAQLTHEEISFLKSNNSFVCPVCREDVILKAGNKVLAHFAHLPNSNCASSKNGETLYHERGKLDLYQWLVRQRIPAKLEVYLPDIKQRPDLLIQLNKKQIAIEYQCVRMSEQEFIDRNNGYKSLHITPIWVLGGNRMKRIGHHQLSLDSYDTLFIHQYHSTTPTTVYYYCPNSKQFAVFQHLYASGRKKTFGSLHFYPLNDILFKQLFYDHPFPNKDICSDWTKEKYTYRTRYQPKVSAQEAYWRRSLYIKGLHPSLLPAIIHLPNPYQYLMKTPPWVWQSDLYLNILLNFQTCSLSLCERYIKKYEKPSSYPLIFIHPKPVLHYLNLLITLGYLIQLDSSNYSLVRQAEFPKTIEYGMEQDHLIMQQLFSSPIKTHEY</sequence>
<dbReference type="Proteomes" id="UP001145069">
    <property type="component" value="Unassembled WGS sequence"/>
</dbReference>
<dbReference type="InterPro" id="IPR010330">
    <property type="entry name" value="CoiA_nuc"/>
</dbReference>
<feature type="domain" description="Competence protein CoiA C-terminal" evidence="3">
    <location>
        <begin position="234"/>
        <end position="369"/>
    </location>
</feature>
<keyword evidence="5" id="KW-1185">Reference proteome</keyword>
<proteinExistence type="predicted"/>
<evidence type="ECO:0000259" key="3">
    <source>
        <dbReference type="Pfam" id="PF25166"/>
    </source>
</evidence>
<dbReference type="InterPro" id="IPR057253">
    <property type="entry name" value="CoiA-like_N"/>
</dbReference>
<dbReference type="AlphaFoldDB" id="A0A9X3WGV7"/>
<feature type="domain" description="Competence protein CoiA-like N-terminal" evidence="2">
    <location>
        <begin position="16"/>
        <end position="62"/>
    </location>
</feature>
<reference evidence="4" key="1">
    <citation type="submission" date="2022-06" db="EMBL/GenBank/DDBJ databases">
        <title>Aquibacillus sp. a new bacterium isolated from soil saline samples.</title>
        <authorList>
            <person name="Galisteo C."/>
            <person name="De La Haba R."/>
            <person name="Sanchez-Porro C."/>
            <person name="Ventosa A."/>
        </authorList>
    </citation>
    <scope>NUCLEOTIDE SEQUENCE</scope>
    <source>
        <strain evidence="4">3ASR75-54</strain>
    </source>
</reference>
<gene>
    <name evidence="4" type="ORF">NC799_09770</name>
</gene>
<dbReference type="PIRSF" id="PIRSF007487">
    <property type="entry name" value="Competence-induced_CoiA_bac"/>
    <property type="match status" value="1"/>
</dbReference>
<evidence type="ECO:0000313" key="5">
    <source>
        <dbReference type="Proteomes" id="UP001145069"/>
    </source>
</evidence>
<dbReference type="InterPro" id="IPR021176">
    <property type="entry name" value="Competence-induced_CoiA"/>
</dbReference>
<comment type="caution">
    <text evidence="4">The sequence shown here is derived from an EMBL/GenBank/DDBJ whole genome shotgun (WGS) entry which is preliminary data.</text>
</comment>
<feature type="domain" description="Competence protein CoiA nuclease-like" evidence="1">
    <location>
        <begin position="67"/>
        <end position="224"/>
    </location>
</feature>
<evidence type="ECO:0000313" key="4">
    <source>
        <dbReference type="EMBL" id="MDC3417199.1"/>
    </source>
</evidence>
<organism evidence="4 5">
    <name type="scientific">Aquibacillus salsiterrae</name>
    <dbReference type="NCBI Taxonomy" id="2950439"/>
    <lineage>
        <taxon>Bacteria</taxon>
        <taxon>Bacillati</taxon>
        <taxon>Bacillota</taxon>
        <taxon>Bacilli</taxon>
        <taxon>Bacillales</taxon>
        <taxon>Bacillaceae</taxon>
        <taxon>Aquibacillus</taxon>
    </lineage>
</organism>
<evidence type="ECO:0000259" key="2">
    <source>
        <dbReference type="Pfam" id="PF25164"/>
    </source>
</evidence>
<dbReference type="RefSeq" id="WP_272446267.1">
    <property type="nucleotide sequence ID" value="NZ_JAMQKC010000007.1"/>
</dbReference>
<evidence type="ECO:0000259" key="1">
    <source>
        <dbReference type="Pfam" id="PF06054"/>
    </source>
</evidence>
<dbReference type="InterPro" id="IPR057252">
    <property type="entry name" value="CoiA_C"/>
</dbReference>
<dbReference type="Pfam" id="PF25164">
    <property type="entry name" value="CoiA_N"/>
    <property type="match status" value="1"/>
</dbReference>
<dbReference type="Pfam" id="PF25166">
    <property type="entry name" value="CoiA_C"/>
    <property type="match status" value="1"/>
</dbReference>
<accession>A0A9X3WGV7</accession>
<protein>
    <submittedName>
        <fullName evidence="4">Competence protein CoiA</fullName>
    </submittedName>
</protein>
<dbReference type="Pfam" id="PF06054">
    <property type="entry name" value="CoiA_nuc"/>
    <property type="match status" value="1"/>
</dbReference>
<name>A0A9X3WGV7_9BACI</name>